<comment type="catalytic activity">
    <reaction evidence="11">
        <text>tRNA(Phe) + L-phenylalanine + ATP = L-phenylalanyl-tRNA(Phe) + AMP + diphosphate + H(+)</text>
        <dbReference type="Rhea" id="RHEA:19413"/>
        <dbReference type="Rhea" id="RHEA-COMP:9668"/>
        <dbReference type="Rhea" id="RHEA-COMP:9699"/>
        <dbReference type="ChEBI" id="CHEBI:15378"/>
        <dbReference type="ChEBI" id="CHEBI:30616"/>
        <dbReference type="ChEBI" id="CHEBI:33019"/>
        <dbReference type="ChEBI" id="CHEBI:58095"/>
        <dbReference type="ChEBI" id="CHEBI:78442"/>
        <dbReference type="ChEBI" id="CHEBI:78531"/>
        <dbReference type="ChEBI" id="CHEBI:456215"/>
        <dbReference type="EC" id="6.1.1.20"/>
    </reaction>
</comment>
<dbReference type="PANTHER" id="PTHR11538">
    <property type="entry name" value="PHENYLALANYL-TRNA SYNTHETASE"/>
    <property type="match status" value="1"/>
</dbReference>
<feature type="domain" description="Aminoacyl-transfer RNA synthetases class-II family profile" evidence="12">
    <location>
        <begin position="22"/>
        <end position="173"/>
    </location>
</feature>
<proteinExistence type="predicted"/>
<dbReference type="SUPFAM" id="SSF55681">
    <property type="entry name" value="Class II aaRS and biotin synthetases"/>
    <property type="match status" value="1"/>
</dbReference>
<dbReference type="Proteomes" id="UP000192611">
    <property type="component" value="Unassembled WGS sequence"/>
</dbReference>
<dbReference type="InterPro" id="IPR006195">
    <property type="entry name" value="aa-tRNA-synth_II"/>
</dbReference>
<evidence type="ECO:0000313" key="14">
    <source>
        <dbReference type="Proteomes" id="UP000192611"/>
    </source>
</evidence>
<evidence type="ECO:0000256" key="3">
    <source>
        <dbReference type="ARBA" id="ARBA00022490"/>
    </source>
</evidence>
<dbReference type="EC" id="6.1.1.20" evidence="2"/>
<name>A0A1W9S0W6_9BACT</name>
<dbReference type="GO" id="GO:0005737">
    <property type="term" value="C:cytoplasm"/>
    <property type="evidence" value="ECO:0007669"/>
    <property type="project" value="UniProtKB-SubCell"/>
</dbReference>
<dbReference type="GO" id="GO:0004826">
    <property type="term" value="F:phenylalanine-tRNA ligase activity"/>
    <property type="evidence" value="ECO:0007669"/>
    <property type="project" value="UniProtKB-EC"/>
</dbReference>
<evidence type="ECO:0000259" key="12">
    <source>
        <dbReference type="PROSITE" id="PS50862"/>
    </source>
</evidence>
<evidence type="ECO:0000256" key="8">
    <source>
        <dbReference type="ARBA" id="ARBA00022842"/>
    </source>
</evidence>
<keyword evidence="4 13" id="KW-0436">Ligase</keyword>
<dbReference type="PANTHER" id="PTHR11538:SF41">
    <property type="entry name" value="PHENYLALANINE--TRNA LIGASE, MITOCHONDRIAL"/>
    <property type="match status" value="1"/>
</dbReference>
<dbReference type="PROSITE" id="PS50862">
    <property type="entry name" value="AA_TRNA_LIGASE_II"/>
    <property type="match status" value="1"/>
</dbReference>
<comment type="subcellular location">
    <subcellularLocation>
        <location evidence="1">Cytoplasm</location>
    </subcellularLocation>
</comment>
<evidence type="ECO:0000256" key="10">
    <source>
        <dbReference type="ARBA" id="ARBA00023146"/>
    </source>
</evidence>
<dbReference type="GO" id="GO:0000049">
    <property type="term" value="F:tRNA binding"/>
    <property type="evidence" value="ECO:0007669"/>
    <property type="project" value="InterPro"/>
</dbReference>
<dbReference type="InterPro" id="IPR045864">
    <property type="entry name" value="aa-tRNA-synth_II/BPL/LPL"/>
</dbReference>
<dbReference type="GO" id="GO:0005524">
    <property type="term" value="F:ATP binding"/>
    <property type="evidence" value="ECO:0007669"/>
    <property type="project" value="UniProtKB-KW"/>
</dbReference>
<dbReference type="AlphaFoldDB" id="A0A1W9S0W6"/>
<evidence type="ECO:0000256" key="4">
    <source>
        <dbReference type="ARBA" id="ARBA00022598"/>
    </source>
</evidence>
<evidence type="ECO:0000256" key="9">
    <source>
        <dbReference type="ARBA" id="ARBA00022917"/>
    </source>
</evidence>
<comment type="caution">
    <text evidence="13">The sequence shown here is derived from an EMBL/GenBank/DDBJ whole genome shotgun (WGS) entry which is preliminary data.</text>
</comment>
<evidence type="ECO:0000256" key="5">
    <source>
        <dbReference type="ARBA" id="ARBA00022723"/>
    </source>
</evidence>
<dbReference type="GO" id="GO:0046872">
    <property type="term" value="F:metal ion binding"/>
    <property type="evidence" value="ECO:0007669"/>
    <property type="project" value="UniProtKB-KW"/>
</dbReference>
<keyword evidence="9" id="KW-0648">Protein biosynthesis</keyword>
<dbReference type="GO" id="GO:0006432">
    <property type="term" value="P:phenylalanyl-tRNA aminoacylation"/>
    <property type="evidence" value="ECO:0007669"/>
    <property type="project" value="InterPro"/>
</dbReference>
<dbReference type="Pfam" id="PF01409">
    <property type="entry name" value="tRNA-synt_2d"/>
    <property type="match status" value="1"/>
</dbReference>
<organism evidence="13 14">
    <name type="scientific">Candidatus Coatesbacteria bacterium 4484_99</name>
    <dbReference type="NCBI Taxonomy" id="1970774"/>
    <lineage>
        <taxon>Bacteria</taxon>
        <taxon>Candidatus Coatesiibacteriota</taxon>
    </lineage>
</organism>
<keyword evidence="6" id="KW-0547">Nucleotide-binding</keyword>
<dbReference type="EMBL" id="NATQ01000047">
    <property type="protein sequence ID" value="OQX90491.1"/>
    <property type="molecule type" value="Genomic_DNA"/>
</dbReference>
<evidence type="ECO:0000256" key="11">
    <source>
        <dbReference type="ARBA" id="ARBA00049255"/>
    </source>
</evidence>
<keyword evidence="5" id="KW-0479">Metal-binding</keyword>
<keyword evidence="10" id="KW-0030">Aminoacyl-tRNA synthetase</keyword>
<evidence type="ECO:0000256" key="1">
    <source>
        <dbReference type="ARBA" id="ARBA00004496"/>
    </source>
</evidence>
<evidence type="ECO:0000313" key="13">
    <source>
        <dbReference type="EMBL" id="OQX90491.1"/>
    </source>
</evidence>
<evidence type="ECO:0000256" key="2">
    <source>
        <dbReference type="ARBA" id="ARBA00012814"/>
    </source>
</evidence>
<dbReference type="CDD" id="cd00496">
    <property type="entry name" value="PheRS_alpha_core"/>
    <property type="match status" value="1"/>
</dbReference>
<dbReference type="NCBIfam" id="TIGR00468">
    <property type="entry name" value="pheS"/>
    <property type="match status" value="1"/>
</dbReference>
<protein>
    <recommendedName>
        <fullName evidence="2">phenylalanine--tRNA ligase</fullName>
        <ecNumber evidence="2">6.1.1.20</ecNumber>
    </recommendedName>
</protein>
<evidence type="ECO:0000256" key="7">
    <source>
        <dbReference type="ARBA" id="ARBA00022840"/>
    </source>
</evidence>
<gene>
    <name evidence="13" type="ORF">B6D57_02820</name>
</gene>
<keyword evidence="7" id="KW-0067">ATP-binding</keyword>
<dbReference type="InterPro" id="IPR002319">
    <property type="entry name" value="Phenylalanyl-tRNA_Synthase"/>
</dbReference>
<accession>A0A1W9S0W6</accession>
<sequence>MPDDHPARDIQDTLYLVDGTLLRTHTSPVQIRYMETHKPPIRMIAPGRVYREENIDASHLPMFYQLEGLMVDKGVRFSDLKGILEYVAKRLFSKDLKTRFRPSFFPFTEPSAEMDVECPHCRGRGCNVCGYTGWIEILGAGLVHPYVFESVGYDRYDVSGFAFGMGIERIAMARHKIDDIRVFYQSGVRFLTGL</sequence>
<reference evidence="14" key="1">
    <citation type="submission" date="2017-03" db="EMBL/GenBank/DDBJ databases">
        <title>Novel pathways for hydrocarbon cycling and metabolic interdependencies in hydrothermal sediment communities.</title>
        <authorList>
            <person name="Dombrowski N."/>
            <person name="Seitz K."/>
            <person name="Teske A."/>
            <person name="Baker B."/>
        </authorList>
    </citation>
    <scope>NUCLEOTIDE SEQUENCE [LARGE SCALE GENOMIC DNA]</scope>
</reference>
<keyword evidence="3" id="KW-0963">Cytoplasm</keyword>
<dbReference type="InterPro" id="IPR004529">
    <property type="entry name" value="Phe-tRNA-synth_IIc_asu"/>
</dbReference>
<dbReference type="Gene3D" id="3.30.930.10">
    <property type="entry name" value="Bira Bifunctional Protein, Domain 2"/>
    <property type="match status" value="1"/>
</dbReference>
<keyword evidence="8" id="KW-0460">Magnesium</keyword>
<evidence type="ECO:0000256" key="6">
    <source>
        <dbReference type="ARBA" id="ARBA00022741"/>
    </source>
</evidence>